<organism evidence="1">
    <name type="scientific">bioreactor metagenome</name>
    <dbReference type="NCBI Taxonomy" id="1076179"/>
    <lineage>
        <taxon>unclassified sequences</taxon>
        <taxon>metagenomes</taxon>
        <taxon>ecological metagenomes</taxon>
    </lineage>
</organism>
<name>A0A645B9A4_9ZZZZ</name>
<sequence length="78" mass="8739">MTVILPIKKEYIPKTSADNAGETSVNTYISYVRMPTPVLLSQKVSNACCQKNTHAKYESIHADRKVSNMKKILMHNAS</sequence>
<protein>
    <submittedName>
        <fullName evidence="1">Uncharacterized protein</fullName>
    </submittedName>
</protein>
<accession>A0A645B9A4</accession>
<proteinExistence type="predicted"/>
<reference evidence="1" key="1">
    <citation type="submission" date="2019-08" db="EMBL/GenBank/DDBJ databases">
        <authorList>
            <person name="Kucharzyk K."/>
            <person name="Murdoch R.W."/>
            <person name="Higgins S."/>
            <person name="Loffler F."/>
        </authorList>
    </citation>
    <scope>NUCLEOTIDE SEQUENCE</scope>
</reference>
<evidence type="ECO:0000313" key="1">
    <source>
        <dbReference type="EMBL" id="MPM58254.1"/>
    </source>
</evidence>
<comment type="caution">
    <text evidence="1">The sequence shown here is derived from an EMBL/GenBank/DDBJ whole genome shotgun (WGS) entry which is preliminary data.</text>
</comment>
<gene>
    <name evidence="1" type="ORF">SDC9_105085</name>
</gene>
<dbReference type="EMBL" id="VSSQ01016671">
    <property type="protein sequence ID" value="MPM58254.1"/>
    <property type="molecule type" value="Genomic_DNA"/>
</dbReference>
<dbReference type="AlphaFoldDB" id="A0A645B9A4"/>